<comment type="caution">
    <text evidence="1">The sequence shown here is derived from an EMBL/GenBank/DDBJ whole genome shotgun (WGS) entry which is preliminary data.</text>
</comment>
<dbReference type="EMBL" id="CM023481">
    <property type="protein sequence ID" value="KAH6944155.1"/>
    <property type="molecule type" value="Genomic_DNA"/>
</dbReference>
<evidence type="ECO:0000313" key="2">
    <source>
        <dbReference type="Proteomes" id="UP000821845"/>
    </source>
</evidence>
<dbReference type="Proteomes" id="UP000821845">
    <property type="component" value="Chromosome 1"/>
</dbReference>
<organism evidence="1 2">
    <name type="scientific">Hyalomma asiaticum</name>
    <name type="common">Tick</name>
    <dbReference type="NCBI Taxonomy" id="266040"/>
    <lineage>
        <taxon>Eukaryota</taxon>
        <taxon>Metazoa</taxon>
        <taxon>Ecdysozoa</taxon>
        <taxon>Arthropoda</taxon>
        <taxon>Chelicerata</taxon>
        <taxon>Arachnida</taxon>
        <taxon>Acari</taxon>
        <taxon>Parasitiformes</taxon>
        <taxon>Ixodida</taxon>
        <taxon>Ixodoidea</taxon>
        <taxon>Ixodidae</taxon>
        <taxon>Hyalomminae</taxon>
        <taxon>Hyalomma</taxon>
    </lineage>
</organism>
<evidence type="ECO:0000313" key="1">
    <source>
        <dbReference type="EMBL" id="KAH6944155.1"/>
    </source>
</evidence>
<name>A0ACB7TB39_HYAAI</name>
<accession>A0ACB7TB39</accession>
<protein>
    <submittedName>
        <fullName evidence="1">Uncharacterized protein</fullName>
    </submittedName>
</protein>
<keyword evidence="2" id="KW-1185">Reference proteome</keyword>
<sequence>MLAVSPMPNPCGFRIATNVPLTHASTPGMLPSSANAAFASSLAATVSAESVITADCAMPICSSRPTLLWKLPVAENRSAHTFLAVERPLARLHCSSAPRVFMTDNSSAEKAALGHTWPSARQLLCHFHVAQAEWRWLTAAKNNVHKDQRRGFMDAFQQASLLNSICSSKLSVMYAETVEEVEASTAALKALPHKAFVERVEAFLQKKEEWVTFFRSATATRGHNINNFAEATIRVLKDIILNRVEAFNVVALVDAVAVVWEKYFQTRVLRHAHGRVAAHHVAYERLLSRLPAGAADRIKAVGNNRFLIPSASRSDLSYEVLADIGWCSCGAGQQGAFCKHQALIHKQYGGLFPNAHALCANDKFQLGKLALGDKCPPRQFFEGFSGEEKLPGGASNGIEPRSPQASQLAAGLKECQISSHQCWMRIQLLDQHHDQLSNSLMKSSLPR</sequence>
<gene>
    <name evidence="1" type="ORF">HPB50_002086</name>
</gene>
<proteinExistence type="predicted"/>
<reference evidence="1" key="1">
    <citation type="submission" date="2020-05" db="EMBL/GenBank/DDBJ databases">
        <title>Large-scale comparative analyses of tick genomes elucidate their genetic diversity and vector capacities.</title>
        <authorList>
            <person name="Jia N."/>
            <person name="Wang J."/>
            <person name="Shi W."/>
            <person name="Du L."/>
            <person name="Sun Y."/>
            <person name="Zhan W."/>
            <person name="Jiang J."/>
            <person name="Wang Q."/>
            <person name="Zhang B."/>
            <person name="Ji P."/>
            <person name="Sakyi L.B."/>
            <person name="Cui X."/>
            <person name="Yuan T."/>
            <person name="Jiang B."/>
            <person name="Yang W."/>
            <person name="Lam T.T.-Y."/>
            <person name="Chang Q."/>
            <person name="Ding S."/>
            <person name="Wang X."/>
            <person name="Zhu J."/>
            <person name="Ruan X."/>
            <person name="Zhao L."/>
            <person name="Wei J."/>
            <person name="Que T."/>
            <person name="Du C."/>
            <person name="Cheng J."/>
            <person name="Dai P."/>
            <person name="Han X."/>
            <person name="Huang E."/>
            <person name="Gao Y."/>
            <person name="Liu J."/>
            <person name="Shao H."/>
            <person name="Ye R."/>
            <person name="Li L."/>
            <person name="Wei W."/>
            <person name="Wang X."/>
            <person name="Wang C."/>
            <person name="Yang T."/>
            <person name="Huo Q."/>
            <person name="Li W."/>
            <person name="Guo W."/>
            <person name="Chen H."/>
            <person name="Zhou L."/>
            <person name="Ni X."/>
            <person name="Tian J."/>
            <person name="Zhou Y."/>
            <person name="Sheng Y."/>
            <person name="Liu T."/>
            <person name="Pan Y."/>
            <person name="Xia L."/>
            <person name="Li J."/>
            <person name="Zhao F."/>
            <person name="Cao W."/>
        </authorList>
    </citation>
    <scope>NUCLEOTIDE SEQUENCE</scope>
    <source>
        <strain evidence="1">Hyas-2018</strain>
    </source>
</reference>